<dbReference type="PROSITE" id="PS51736">
    <property type="entry name" value="RECOMBINASES_3"/>
    <property type="match status" value="1"/>
</dbReference>
<feature type="active site" description="O-(5'-phospho-DNA)-serine intermediate" evidence="4 5">
    <location>
        <position position="12"/>
    </location>
</feature>
<evidence type="ECO:0000256" key="4">
    <source>
        <dbReference type="PIRSR" id="PIRSR606118-50"/>
    </source>
</evidence>
<dbReference type="PROSITE" id="PS00397">
    <property type="entry name" value="RECOMBINASES_1"/>
    <property type="match status" value="1"/>
</dbReference>
<dbReference type="Proteomes" id="UP000677305">
    <property type="component" value="Chromosome"/>
</dbReference>
<proteinExistence type="predicted"/>
<dbReference type="InterPro" id="IPR050639">
    <property type="entry name" value="SSR_resolvase"/>
</dbReference>
<dbReference type="OrthoDB" id="9797501at2"/>
<dbReference type="Gene3D" id="3.40.50.1390">
    <property type="entry name" value="Resolvase, N-terminal catalytic domain"/>
    <property type="match status" value="1"/>
</dbReference>
<reference evidence="7 8" key="1">
    <citation type="submission" date="2020-07" db="EMBL/GenBank/DDBJ databases">
        <title>Vallitalea guaymasensis genome.</title>
        <authorList>
            <person name="Postec A."/>
        </authorList>
    </citation>
    <scope>NUCLEOTIDE SEQUENCE [LARGE SCALE GENOMIC DNA]</scope>
    <source>
        <strain evidence="7 8">Ra1766G1</strain>
    </source>
</reference>
<evidence type="ECO:0000313" key="7">
    <source>
        <dbReference type="EMBL" id="QUH31383.1"/>
    </source>
</evidence>
<dbReference type="KEGG" id="vgu:HYG85_21630"/>
<dbReference type="PANTHER" id="PTHR30461">
    <property type="entry name" value="DNA-INVERTASE FROM LAMBDOID PROPHAGE"/>
    <property type="match status" value="1"/>
</dbReference>
<dbReference type="InterPro" id="IPR036162">
    <property type="entry name" value="Resolvase-like_N_sf"/>
</dbReference>
<evidence type="ECO:0000256" key="5">
    <source>
        <dbReference type="PROSITE-ProRule" id="PRU10137"/>
    </source>
</evidence>
<evidence type="ECO:0000256" key="3">
    <source>
        <dbReference type="ARBA" id="ARBA00023172"/>
    </source>
</evidence>
<organism evidence="7 8">
    <name type="scientific">Vallitalea guaymasensis</name>
    <dbReference type="NCBI Taxonomy" id="1185412"/>
    <lineage>
        <taxon>Bacteria</taxon>
        <taxon>Bacillati</taxon>
        <taxon>Bacillota</taxon>
        <taxon>Clostridia</taxon>
        <taxon>Lachnospirales</taxon>
        <taxon>Vallitaleaceae</taxon>
        <taxon>Vallitalea</taxon>
    </lineage>
</organism>
<keyword evidence="8" id="KW-1185">Reference proteome</keyword>
<dbReference type="SMART" id="SM00857">
    <property type="entry name" value="Resolvase"/>
    <property type="match status" value="1"/>
</dbReference>
<evidence type="ECO:0000313" key="8">
    <source>
        <dbReference type="Proteomes" id="UP000677305"/>
    </source>
</evidence>
<dbReference type="RefSeq" id="WP_113675297.1">
    <property type="nucleotide sequence ID" value="NZ_CP058561.1"/>
</dbReference>
<dbReference type="CDD" id="cd03768">
    <property type="entry name" value="SR_ResInv"/>
    <property type="match status" value="1"/>
</dbReference>
<dbReference type="GO" id="GO:0003677">
    <property type="term" value="F:DNA binding"/>
    <property type="evidence" value="ECO:0007669"/>
    <property type="project" value="UniProtKB-KW"/>
</dbReference>
<name>A0A8J8MEG4_9FIRM</name>
<keyword evidence="1" id="KW-0229">DNA integration</keyword>
<dbReference type="GO" id="GO:0000150">
    <property type="term" value="F:DNA strand exchange activity"/>
    <property type="evidence" value="ECO:0007669"/>
    <property type="project" value="InterPro"/>
</dbReference>
<dbReference type="Pfam" id="PF00239">
    <property type="entry name" value="Resolvase"/>
    <property type="match status" value="1"/>
</dbReference>
<dbReference type="AlphaFoldDB" id="A0A8J8MEG4"/>
<dbReference type="InterPro" id="IPR006118">
    <property type="entry name" value="Recombinase_CS"/>
</dbReference>
<evidence type="ECO:0000259" key="6">
    <source>
        <dbReference type="PROSITE" id="PS51736"/>
    </source>
</evidence>
<protein>
    <submittedName>
        <fullName evidence="7">Recombinase family protein</fullName>
    </submittedName>
</protein>
<sequence>MNNQIYGYVRVSTKDQNEERQVIAMKNFGLLADRIVIDKQSGKDFNRPGYKKLLKKLKPDDTLVLKSIDRLGRNYEEILEQWRIITKEKCAAIVVLDMPLLDTRKEKDLTGVLISDIVLQLLSYVAQTERERIRQRQAEGIAAAKARGVKFGPPQLEMPKEFFNLKKQWKEGKISARKAGKILNISYQTFLRRAKQ</sequence>
<dbReference type="PANTHER" id="PTHR30461:SF2">
    <property type="entry name" value="SERINE RECOMBINASE PINE-RELATED"/>
    <property type="match status" value="1"/>
</dbReference>
<dbReference type="GO" id="GO:0015074">
    <property type="term" value="P:DNA integration"/>
    <property type="evidence" value="ECO:0007669"/>
    <property type="project" value="UniProtKB-KW"/>
</dbReference>
<dbReference type="InterPro" id="IPR006119">
    <property type="entry name" value="Resolv_N"/>
</dbReference>
<evidence type="ECO:0000256" key="2">
    <source>
        <dbReference type="ARBA" id="ARBA00023125"/>
    </source>
</evidence>
<keyword evidence="2" id="KW-0238">DNA-binding</keyword>
<keyword evidence="3" id="KW-0233">DNA recombination</keyword>
<feature type="domain" description="Resolvase/invertase-type recombinase catalytic" evidence="6">
    <location>
        <begin position="4"/>
        <end position="148"/>
    </location>
</feature>
<evidence type="ECO:0000256" key="1">
    <source>
        <dbReference type="ARBA" id="ARBA00022908"/>
    </source>
</evidence>
<dbReference type="EMBL" id="CP058561">
    <property type="protein sequence ID" value="QUH31383.1"/>
    <property type="molecule type" value="Genomic_DNA"/>
</dbReference>
<gene>
    <name evidence="7" type="ORF">HYG85_21630</name>
</gene>
<dbReference type="SUPFAM" id="SSF53041">
    <property type="entry name" value="Resolvase-like"/>
    <property type="match status" value="1"/>
</dbReference>
<accession>A0A8J8MEG4</accession>